<dbReference type="Pfam" id="PF03632">
    <property type="entry name" value="Glyco_hydro_65m"/>
    <property type="match status" value="1"/>
</dbReference>
<dbReference type="OrthoDB" id="9816160at2"/>
<evidence type="ECO:0000259" key="4">
    <source>
        <dbReference type="Pfam" id="PF03633"/>
    </source>
</evidence>
<dbReference type="Pfam" id="PF03633">
    <property type="entry name" value="Glyco_hydro_65C"/>
    <property type="match status" value="1"/>
</dbReference>
<dbReference type="InterPro" id="IPR010976">
    <property type="entry name" value="B-phosphoglucomutase_hydrolase"/>
</dbReference>
<dbReference type="InterPro" id="IPR005196">
    <property type="entry name" value="Glyco_hydro_65_N"/>
</dbReference>
<dbReference type="Pfam" id="PF03636">
    <property type="entry name" value="Glyco_hydro_65N"/>
    <property type="match status" value="1"/>
</dbReference>
<evidence type="ECO:0000256" key="1">
    <source>
        <dbReference type="ARBA" id="ARBA00006171"/>
    </source>
</evidence>
<proteinExistence type="inferred from homology"/>
<gene>
    <name evidence="6" type="ORF">C1C97_009585</name>
</gene>
<dbReference type="InterPro" id="IPR036412">
    <property type="entry name" value="HAD-like_sf"/>
</dbReference>
<dbReference type="GO" id="GO:0030246">
    <property type="term" value="F:carbohydrate binding"/>
    <property type="evidence" value="ECO:0007669"/>
    <property type="project" value="InterPro"/>
</dbReference>
<dbReference type="InterPro" id="IPR037018">
    <property type="entry name" value="GH65_N"/>
</dbReference>
<dbReference type="InterPro" id="IPR005195">
    <property type="entry name" value="Glyco_hydro_65_M"/>
</dbReference>
<dbReference type="InterPro" id="IPR008928">
    <property type="entry name" value="6-hairpin_glycosidase_sf"/>
</dbReference>
<dbReference type="Gene3D" id="2.60.420.10">
    <property type="entry name" value="Maltose phosphorylase, domain 3"/>
    <property type="match status" value="1"/>
</dbReference>
<evidence type="ECO:0000259" key="5">
    <source>
        <dbReference type="Pfam" id="PF03636"/>
    </source>
</evidence>
<dbReference type="Gene3D" id="2.70.98.40">
    <property type="entry name" value="Glycoside hydrolase, family 65, N-terminal domain"/>
    <property type="match status" value="1"/>
</dbReference>
<dbReference type="NCBIfam" id="TIGR01509">
    <property type="entry name" value="HAD-SF-IA-v3"/>
    <property type="match status" value="1"/>
</dbReference>
<dbReference type="Gene3D" id="1.50.10.10">
    <property type="match status" value="1"/>
</dbReference>
<sequence>MNVLPTAPFTASMPRVADGRAPSKPVDVLRTRHAAVIFDMDGVVTDTAGVHARAWKKLFDRLLTDPRLEPAEAGIEVNRSPFDMGSEYRTYVDGRRREDGVRALLAARGAMLPEADNHTDPQAGDWTVQGQAAAKDGYFHEELAVHGVRVFDGTVALIERLREGGVPVGLVTASRNSAVVLAAAGLQDAFDRIVDGNWAAENGLPGKPAPDTFLECARLLGLAPRHSVVVEDAVAGVQAGAAGGFGLVVGVNRDGARERLYRAGAHVVLNDVGELDLGARRDDPWRLVFDGFDPATESRREALLTLANGYMGVRGAACEYPANTVHYPGTYLAGVFNRVLSHVNGRDVEHESMVNVPNWLHLDLRFSEGHWWSEGGMVPSEERVELDLRRGLLIRTLVLTDADPDPDSDEPVRSLEVEQRRLVSLRYRHVGAQETRIVSRGFTGRLHVRTGVDPAVTNGGVAEYRELNAHHLALLESTTLPDEHETLLSLVRTSQSKIEIALAQRTWIESEDPVNERREVRPGGIEFRRHTVQIAPQKPILVDSTTAVVTSRDAAIGSPREGALAELNRTPFGVRRLLPSHEVEWARLWDRYEVTLESTEDTPEHLSTQLAVRTHLFHAAQTLAPHLSLRDAGVPARGLHGEGYRGHIFWDELFILPVINMRQPHVTRSLLSYRWRRLAMAQQRAQEIGLYGAAFPWQSGSDGREETPPELYNHHSRRWLPDNSWRQFHVGLAIAYNAWVYYESTGDIDWLSGQGAELIVGITRLFASLAEYDSHDGRFHIAGVMGPDEYHDGPAGQHGGGLKDNAYTNVLASWLFRHSAHIFNDMVEHQREELESRFEISPQEVQSWLNMATNMYVPFNADGTIAQFEGYDDLAELDWDFYRTKYRNIGRLDLLLENEGDLTNNYKLSKQADTIMLVYLLGPDGVIEELARMGYSTDLDAIQRTVDHYIARSSNGSSLSRVVNAAVLAWLDPDRSWGSFQDSLMIDMDDTQGGTTGEGIHLGAMAGSVDVITRAYAGLRVRGHWLEFQPALPRELDAVDFTVLYYGQVIEVSLDHDILELEGSSVRADPVTIHVNGAEYVLKGGQKISVALRHRASRRPEKAMAALRRRFISDAGQGPYAVSDWDPDQA</sequence>
<dbReference type="Gene3D" id="1.10.150.240">
    <property type="entry name" value="Putative phosphatase, domain 2"/>
    <property type="match status" value="1"/>
</dbReference>
<accession>A0A495A3D2</accession>
<organism evidence="6 7">
    <name type="scientific">Kocuria tytonis</name>
    <dbReference type="NCBI Taxonomy" id="2054280"/>
    <lineage>
        <taxon>Bacteria</taxon>
        <taxon>Bacillati</taxon>
        <taxon>Actinomycetota</taxon>
        <taxon>Actinomycetes</taxon>
        <taxon>Micrococcales</taxon>
        <taxon>Micrococcaceae</taxon>
        <taxon>Kocuria</taxon>
    </lineage>
</organism>
<dbReference type="SFLD" id="SFLDG01129">
    <property type="entry name" value="C1.5:_HAD__Beta-PGM__Phosphata"/>
    <property type="match status" value="1"/>
</dbReference>
<dbReference type="InterPro" id="IPR023198">
    <property type="entry name" value="PGP-like_dom2"/>
</dbReference>
<dbReference type="InterPro" id="IPR023214">
    <property type="entry name" value="HAD_sf"/>
</dbReference>
<comment type="caution">
    <text evidence="6">The sequence shown here is derived from an EMBL/GenBank/DDBJ whole genome shotgun (WGS) entry which is preliminary data.</text>
</comment>
<evidence type="ECO:0000256" key="2">
    <source>
        <dbReference type="ARBA" id="ARBA00023295"/>
    </source>
</evidence>
<dbReference type="SUPFAM" id="SSF48208">
    <property type="entry name" value="Six-hairpin glycosidases"/>
    <property type="match status" value="1"/>
</dbReference>
<dbReference type="InterPro" id="IPR006439">
    <property type="entry name" value="HAD-SF_hydro_IA"/>
</dbReference>
<keyword evidence="2" id="KW-0326">Glycosidase</keyword>
<reference evidence="6 7" key="1">
    <citation type="submission" date="2018-10" db="EMBL/GenBank/DDBJ databases">
        <title>Kocuria tytouropygialis sp. nov., isolated from the uropygial gland of an American barn owl (Tyto furcata).</title>
        <authorList>
            <person name="Braun M.S."/>
            <person name="Wang E."/>
            <person name="Zimmermann S."/>
            <person name="Wagner H."/>
            <person name="Wink M."/>
        </authorList>
    </citation>
    <scope>NUCLEOTIDE SEQUENCE [LARGE SCALE GENOMIC DNA]</scope>
    <source>
        <strain evidence="6 7">442</strain>
    </source>
</reference>
<dbReference type="GO" id="GO:0016757">
    <property type="term" value="F:glycosyltransferase activity"/>
    <property type="evidence" value="ECO:0007669"/>
    <property type="project" value="UniProtKB-ARBA"/>
</dbReference>
<dbReference type="RefSeq" id="WP_110919490.1">
    <property type="nucleotide sequence ID" value="NZ_PNJG02000003.1"/>
</dbReference>
<evidence type="ECO:0000313" key="7">
    <source>
        <dbReference type="Proteomes" id="UP000249516"/>
    </source>
</evidence>
<dbReference type="PANTHER" id="PTHR11051:SF8">
    <property type="entry name" value="PROTEIN-GLUCOSYLGALACTOSYLHYDROXYLYSINE GLUCOSIDASE"/>
    <property type="match status" value="1"/>
</dbReference>
<dbReference type="Gene3D" id="3.40.50.1000">
    <property type="entry name" value="HAD superfamily/HAD-like"/>
    <property type="match status" value="1"/>
</dbReference>
<comment type="similarity">
    <text evidence="1">Belongs to the HAD-like hydrolase superfamily. CbbY/CbbZ/Gph/YieH family.</text>
</comment>
<dbReference type="GO" id="GO:0004553">
    <property type="term" value="F:hydrolase activity, hydrolyzing O-glycosyl compounds"/>
    <property type="evidence" value="ECO:0007669"/>
    <property type="project" value="TreeGrafter"/>
</dbReference>
<dbReference type="InterPro" id="IPR005194">
    <property type="entry name" value="Glyco_hydro_65_C"/>
</dbReference>
<dbReference type="PANTHER" id="PTHR11051">
    <property type="entry name" value="GLYCOSYL HYDROLASE-RELATED"/>
    <property type="match status" value="1"/>
</dbReference>
<dbReference type="Pfam" id="PF00702">
    <property type="entry name" value="Hydrolase"/>
    <property type="match status" value="1"/>
</dbReference>
<dbReference type="AlphaFoldDB" id="A0A495A3D2"/>
<dbReference type="SUPFAM" id="SSF56784">
    <property type="entry name" value="HAD-like"/>
    <property type="match status" value="1"/>
</dbReference>
<protein>
    <submittedName>
        <fullName evidence="6">Beta-phosphoglucomutase family hydrolase</fullName>
    </submittedName>
</protein>
<dbReference type="EMBL" id="PNJG02000003">
    <property type="protein sequence ID" value="RKQ34090.1"/>
    <property type="molecule type" value="Genomic_DNA"/>
</dbReference>
<keyword evidence="7" id="KW-1185">Reference proteome</keyword>
<dbReference type="Proteomes" id="UP000249516">
    <property type="component" value="Unassembled WGS sequence"/>
</dbReference>
<dbReference type="SFLD" id="SFLDS00003">
    <property type="entry name" value="Haloacid_Dehalogenase"/>
    <property type="match status" value="1"/>
</dbReference>
<feature type="domain" description="Glycoside hydrolase family 65 N-terminal" evidence="5">
    <location>
        <begin position="290"/>
        <end position="552"/>
    </location>
</feature>
<feature type="domain" description="Glycoside hydrolase family 65 C-terminal" evidence="4">
    <location>
        <begin position="1019"/>
        <end position="1082"/>
    </location>
</feature>
<evidence type="ECO:0000313" key="6">
    <source>
        <dbReference type="EMBL" id="RKQ34090.1"/>
    </source>
</evidence>
<dbReference type="InterPro" id="IPR011013">
    <property type="entry name" value="Gal_mutarotase_sf_dom"/>
</dbReference>
<dbReference type="NCBIfam" id="TIGR02009">
    <property type="entry name" value="PGMB-YQAB-SF"/>
    <property type="match status" value="1"/>
</dbReference>
<evidence type="ECO:0000259" key="3">
    <source>
        <dbReference type="Pfam" id="PF03632"/>
    </source>
</evidence>
<keyword evidence="6" id="KW-0378">Hydrolase</keyword>
<dbReference type="InterPro" id="IPR012341">
    <property type="entry name" value="6hp_glycosidase-like_sf"/>
</dbReference>
<dbReference type="SUPFAM" id="SSF74650">
    <property type="entry name" value="Galactose mutarotase-like"/>
    <property type="match status" value="1"/>
</dbReference>
<name>A0A495A3D2_9MICC</name>
<feature type="domain" description="Glycoside hydrolase family 65 central catalytic" evidence="3">
    <location>
        <begin position="613"/>
        <end position="1009"/>
    </location>
</feature>
<dbReference type="GO" id="GO:0005975">
    <property type="term" value="P:carbohydrate metabolic process"/>
    <property type="evidence" value="ECO:0007669"/>
    <property type="project" value="InterPro"/>
</dbReference>